<reference evidence="2" key="5">
    <citation type="submission" date="2020-09" db="EMBL/GenBank/DDBJ databases">
        <authorList>
            <person name="Sun Q."/>
            <person name="Ohkuma M."/>
        </authorList>
    </citation>
    <scope>NUCLEOTIDE SEQUENCE</scope>
    <source>
        <strain evidence="2">JCM 4434</strain>
    </source>
</reference>
<name>A0A1E7N6J9_KITAU</name>
<keyword evidence="4" id="KW-1185">Reference proteome</keyword>
<dbReference type="EMBL" id="BMUB01000004">
    <property type="protein sequence ID" value="GGU70471.1"/>
    <property type="molecule type" value="Genomic_DNA"/>
</dbReference>
<reference evidence="3" key="3">
    <citation type="submission" date="2016-08" db="EMBL/GenBank/DDBJ databases">
        <title>Sequencing, Assembly and Comparative Genomics of S. aureofaciens ATCC 10762.</title>
        <authorList>
            <person name="Gradnigo J.S."/>
            <person name="Johnson N."/>
            <person name="Somerville G.A."/>
        </authorList>
    </citation>
    <scope>NUCLEOTIDE SEQUENCE [LARGE SCALE GENOMIC DNA]</scope>
    <source>
        <strain evidence="3">ATCC 10762</strain>
    </source>
</reference>
<dbReference type="RefSeq" id="WP_030553069.1">
    <property type="nucleotide sequence ID" value="NZ_LBHA01000606.1"/>
</dbReference>
<dbReference type="EMBL" id="JPRF03000027">
    <property type="protein sequence ID" value="OEV36321.1"/>
    <property type="molecule type" value="Genomic_DNA"/>
</dbReference>
<comment type="caution">
    <text evidence="3">The sequence shown here is derived from an EMBL/GenBank/DDBJ whole genome shotgun (WGS) entry which is preliminary data.</text>
</comment>
<dbReference type="AlphaFoldDB" id="A0A1E7N6J9"/>
<reference evidence="3 4" key="2">
    <citation type="submission" date="2014-07" db="EMBL/GenBank/DDBJ databases">
        <authorList>
            <person name="Zhang J.E."/>
            <person name="Yang H."/>
            <person name="Guo J."/>
            <person name="Deng Z."/>
            <person name="Luo H."/>
            <person name="Luo M."/>
            <person name="Zhao B."/>
        </authorList>
    </citation>
    <scope>NUCLEOTIDE SEQUENCE [LARGE SCALE GENOMIC DNA]</scope>
    <source>
        <strain evidence="3">ATCC 10762</strain>
        <strain evidence="4">ATCC 10762 / DSM 40127 / CCM 3239 / JCM 4008 / LMG 5968 / NBRC 12843 / NCIMB 8234 / A-377</strain>
    </source>
</reference>
<accession>A0A8H9HL38</accession>
<protein>
    <submittedName>
        <fullName evidence="3">Uncharacterized protein</fullName>
    </submittedName>
</protein>
<feature type="region of interest" description="Disordered" evidence="1">
    <location>
        <begin position="125"/>
        <end position="185"/>
    </location>
</feature>
<dbReference type="Proteomes" id="UP000037395">
    <property type="component" value="Unassembled WGS sequence"/>
</dbReference>
<reference evidence="2" key="1">
    <citation type="journal article" date="2014" name="Int. J. Syst. Evol. Microbiol.">
        <title>Complete genome sequence of Corynebacterium casei LMG S-19264T (=DSM 44701T), isolated from a smear-ripened cheese.</title>
        <authorList>
            <consortium name="US DOE Joint Genome Institute (JGI-PGF)"/>
            <person name="Walter F."/>
            <person name="Albersmeier A."/>
            <person name="Kalinowski J."/>
            <person name="Ruckert C."/>
        </authorList>
    </citation>
    <scope>NUCLEOTIDE SEQUENCE</scope>
    <source>
        <strain evidence="2">JCM 4434</strain>
    </source>
</reference>
<evidence type="ECO:0000256" key="1">
    <source>
        <dbReference type="SAM" id="MobiDB-lite"/>
    </source>
</evidence>
<dbReference type="KEGG" id="kau:B6264_29090"/>
<evidence type="ECO:0000313" key="2">
    <source>
        <dbReference type="EMBL" id="GGU70471.1"/>
    </source>
</evidence>
<sequence length="185" mass="17992">MADCSIPAAEAQARPVSPLLTMPISRSVSQLGLLIVPPYSPAELPCTLCRTAVGLPFAGLPGWAGALVEGAGAGALMPWVSTDGVNGAGPGSAGACRATSLAVGTASFLPPWLLTISTVATTAAATTAAATDRPFPERHHGRRGPRPPAPAEEDPEGPEGGGGPAAPPPDGGPASGPDGGPDGGP</sequence>
<accession>A0A1E7N6J9</accession>
<proteinExistence type="predicted"/>
<evidence type="ECO:0000313" key="3">
    <source>
        <dbReference type="EMBL" id="OEV36321.1"/>
    </source>
</evidence>
<reference evidence="4" key="4">
    <citation type="submission" date="2016-08" db="EMBL/GenBank/DDBJ databases">
        <title>Sequencing, assembly and comparative genomics of S. aureofaciens ATCC 10762.</title>
        <authorList>
            <person name="Gradnigo J.S."/>
            <person name="Johnson N."/>
            <person name="Somerville G.A."/>
        </authorList>
    </citation>
    <scope>NUCLEOTIDE SEQUENCE [LARGE SCALE GENOMIC DNA]</scope>
    <source>
        <strain evidence="4">ATCC 10762 / DSM 40127 / CCM 3239 / JCM 4008 / LMG 5968 / NBRC 12843 / NCIMB 8234 / A-377</strain>
    </source>
</reference>
<organism evidence="3 4">
    <name type="scientific">Kitasatospora aureofaciens</name>
    <name type="common">Streptomyces aureofaciens</name>
    <dbReference type="NCBI Taxonomy" id="1894"/>
    <lineage>
        <taxon>Bacteria</taxon>
        <taxon>Bacillati</taxon>
        <taxon>Actinomycetota</taxon>
        <taxon>Actinomycetes</taxon>
        <taxon>Kitasatosporales</taxon>
        <taxon>Streptomycetaceae</taxon>
        <taxon>Kitasatospora</taxon>
    </lineage>
</organism>
<dbReference type="Proteomes" id="UP000610124">
    <property type="component" value="Unassembled WGS sequence"/>
</dbReference>
<evidence type="ECO:0000313" key="4">
    <source>
        <dbReference type="Proteomes" id="UP000037395"/>
    </source>
</evidence>
<feature type="compositionally biased region" description="Gly residues" evidence="1">
    <location>
        <begin position="173"/>
        <end position="185"/>
    </location>
</feature>
<gene>
    <name evidence="2" type="ORF">GCM10010502_22470</name>
    <name evidence="3" type="ORF">HS99_0029570</name>
</gene>